<sequence length="168" mass="18188">MTDFSPAELARLREIAALDLVEPIEDPQLQTLVERAARELDLPIAALSIVLDSSQLFMASTGLGSWLDEVQGTPVEWSFCRHAVASKTPFQVDDAEQHELVAHNPLVTHDGVRSYLGIPLITAKEEAVGALCVIGTCPREFSTGDVARLQTIAEAVAERLEARRAATA</sequence>
<accession>A6FYL1</accession>
<comment type="caution">
    <text evidence="2">The sequence shown here is derived from an EMBL/GenBank/DDBJ whole genome shotgun (WGS) entry which is preliminary data.</text>
</comment>
<dbReference type="AlphaFoldDB" id="A6FYL1"/>
<dbReference type="PANTHER" id="PTHR43102:SF2">
    <property type="entry name" value="GAF DOMAIN-CONTAINING PROTEIN"/>
    <property type="match status" value="1"/>
</dbReference>
<evidence type="ECO:0000313" key="2">
    <source>
        <dbReference type="EMBL" id="EDM81283.1"/>
    </source>
</evidence>
<reference evidence="2 3" key="1">
    <citation type="submission" date="2007-06" db="EMBL/GenBank/DDBJ databases">
        <authorList>
            <person name="Shimkets L."/>
            <person name="Ferriera S."/>
            <person name="Johnson J."/>
            <person name="Kravitz S."/>
            <person name="Beeson K."/>
            <person name="Sutton G."/>
            <person name="Rogers Y.-H."/>
            <person name="Friedman R."/>
            <person name="Frazier M."/>
            <person name="Venter J.C."/>
        </authorList>
    </citation>
    <scope>NUCLEOTIDE SEQUENCE [LARGE SCALE GENOMIC DNA]</scope>
    <source>
        <strain evidence="2 3">SIR-1</strain>
    </source>
</reference>
<dbReference type="Proteomes" id="UP000005801">
    <property type="component" value="Unassembled WGS sequence"/>
</dbReference>
<dbReference type="Pfam" id="PF01590">
    <property type="entry name" value="GAF"/>
    <property type="match status" value="1"/>
</dbReference>
<gene>
    <name evidence="2" type="ORF">PPSIR1_40405</name>
</gene>
<dbReference type="Gene3D" id="3.30.450.40">
    <property type="match status" value="1"/>
</dbReference>
<evidence type="ECO:0000313" key="3">
    <source>
        <dbReference type="Proteomes" id="UP000005801"/>
    </source>
</evidence>
<dbReference type="SUPFAM" id="SSF55781">
    <property type="entry name" value="GAF domain-like"/>
    <property type="match status" value="1"/>
</dbReference>
<dbReference type="InterPro" id="IPR029016">
    <property type="entry name" value="GAF-like_dom_sf"/>
</dbReference>
<dbReference type="STRING" id="391625.PPSIR1_40405"/>
<proteinExistence type="predicted"/>
<dbReference type="eggNOG" id="COG2203">
    <property type="taxonomic scope" value="Bacteria"/>
</dbReference>
<keyword evidence="3" id="KW-1185">Reference proteome</keyword>
<dbReference type="PANTHER" id="PTHR43102">
    <property type="entry name" value="SLR1143 PROTEIN"/>
    <property type="match status" value="1"/>
</dbReference>
<dbReference type="SMART" id="SM00065">
    <property type="entry name" value="GAF"/>
    <property type="match status" value="1"/>
</dbReference>
<dbReference type="InterPro" id="IPR003018">
    <property type="entry name" value="GAF"/>
</dbReference>
<dbReference type="EMBL" id="ABCS01000004">
    <property type="protein sequence ID" value="EDM81283.1"/>
    <property type="molecule type" value="Genomic_DNA"/>
</dbReference>
<organism evidence="2 3">
    <name type="scientific">Plesiocystis pacifica SIR-1</name>
    <dbReference type="NCBI Taxonomy" id="391625"/>
    <lineage>
        <taxon>Bacteria</taxon>
        <taxon>Pseudomonadati</taxon>
        <taxon>Myxococcota</taxon>
        <taxon>Polyangia</taxon>
        <taxon>Nannocystales</taxon>
        <taxon>Nannocystaceae</taxon>
        <taxon>Plesiocystis</taxon>
    </lineage>
</organism>
<feature type="domain" description="GAF" evidence="1">
    <location>
        <begin position="24"/>
        <end position="167"/>
    </location>
</feature>
<protein>
    <submittedName>
        <fullName evidence="2">Response regulator</fullName>
    </submittedName>
</protein>
<dbReference type="RefSeq" id="WP_006969560.1">
    <property type="nucleotide sequence ID" value="NZ_ABCS01000004.1"/>
</dbReference>
<name>A6FYL1_9BACT</name>
<evidence type="ECO:0000259" key="1">
    <source>
        <dbReference type="SMART" id="SM00065"/>
    </source>
</evidence>
<dbReference type="OrthoDB" id="9151676at2"/>